<dbReference type="EMBL" id="BPVZ01000014">
    <property type="protein sequence ID" value="GKU99876.1"/>
    <property type="molecule type" value="Genomic_DNA"/>
</dbReference>
<evidence type="ECO:0000313" key="1">
    <source>
        <dbReference type="EMBL" id="GKU99876.1"/>
    </source>
</evidence>
<proteinExistence type="predicted"/>
<sequence>MCFIPVNFLSISAKKIVYYPKYVVLDEKCNHTCNKIGTHVSMLLTMVPSLV</sequence>
<organism evidence="1 2">
    <name type="scientific">Rubroshorea leprosula</name>
    <dbReference type="NCBI Taxonomy" id="152421"/>
    <lineage>
        <taxon>Eukaryota</taxon>
        <taxon>Viridiplantae</taxon>
        <taxon>Streptophyta</taxon>
        <taxon>Embryophyta</taxon>
        <taxon>Tracheophyta</taxon>
        <taxon>Spermatophyta</taxon>
        <taxon>Magnoliopsida</taxon>
        <taxon>eudicotyledons</taxon>
        <taxon>Gunneridae</taxon>
        <taxon>Pentapetalae</taxon>
        <taxon>rosids</taxon>
        <taxon>malvids</taxon>
        <taxon>Malvales</taxon>
        <taxon>Dipterocarpaceae</taxon>
        <taxon>Rubroshorea</taxon>
    </lineage>
</organism>
<protein>
    <submittedName>
        <fullName evidence="1">Uncharacterized protein</fullName>
    </submittedName>
</protein>
<dbReference type="AlphaFoldDB" id="A0AAV5IME6"/>
<dbReference type="Proteomes" id="UP001054252">
    <property type="component" value="Unassembled WGS sequence"/>
</dbReference>
<comment type="caution">
    <text evidence="1">The sequence shown here is derived from an EMBL/GenBank/DDBJ whole genome shotgun (WGS) entry which is preliminary data.</text>
</comment>
<name>A0AAV5IME6_9ROSI</name>
<accession>A0AAV5IME6</accession>
<gene>
    <name evidence="1" type="ORF">SLEP1_g12656</name>
</gene>
<evidence type="ECO:0000313" key="2">
    <source>
        <dbReference type="Proteomes" id="UP001054252"/>
    </source>
</evidence>
<reference evidence="1 2" key="1">
    <citation type="journal article" date="2021" name="Commun. Biol.">
        <title>The genome of Shorea leprosula (Dipterocarpaceae) highlights the ecological relevance of drought in aseasonal tropical rainforests.</title>
        <authorList>
            <person name="Ng K.K.S."/>
            <person name="Kobayashi M.J."/>
            <person name="Fawcett J.A."/>
            <person name="Hatakeyama M."/>
            <person name="Paape T."/>
            <person name="Ng C.H."/>
            <person name="Ang C.C."/>
            <person name="Tnah L.H."/>
            <person name="Lee C.T."/>
            <person name="Nishiyama T."/>
            <person name="Sese J."/>
            <person name="O'Brien M.J."/>
            <person name="Copetti D."/>
            <person name="Mohd Noor M.I."/>
            <person name="Ong R.C."/>
            <person name="Putra M."/>
            <person name="Sireger I.Z."/>
            <person name="Indrioko S."/>
            <person name="Kosugi Y."/>
            <person name="Izuno A."/>
            <person name="Isagi Y."/>
            <person name="Lee S.L."/>
            <person name="Shimizu K.K."/>
        </authorList>
    </citation>
    <scope>NUCLEOTIDE SEQUENCE [LARGE SCALE GENOMIC DNA]</scope>
    <source>
        <strain evidence="1">214</strain>
    </source>
</reference>
<keyword evidence="2" id="KW-1185">Reference proteome</keyword>